<dbReference type="PRINTS" id="PR00405">
    <property type="entry name" value="REVINTRACTNG"/>
</dbReference>
<feature type="region of interest" description="Disordered" evidence="6">
    <location>
        <begin position="121"/>
        <end position="161"/>
    </location>
</feature>
<dbReference type="Gene3D" id="1.10.220.150">
    <property type="entry name" value="Arf GTPase activating protein"/>
    <property type="match status" value="1"/>
</dbReference>
<proteinExistence type="predicted"/>
<keyword evidence="4" id="KW-0862">Zinc</keyword>
<feature type="domain" description="Arf-GAP" evidence="7">
    <location>
        <begin position="6"/>
        <end position="90"/>
    </location>
</feature>
<dbReference type="EMBL" id="LTDL01000014">
    <property type="protein sequence ID" value="OAG31762.1"/>
    <property type="molecule type" value="Genomic_DNA"/>
</dbReference>
<protein>
    <submittedName>
        <fullName evidence="8">ADP-ribosylation factor GTPase-activating protein 1</fullName>
    </submittedName>
</protein>
<feature type="region of interest" description="Disordered" evidence="6">
    <location>
        <begin position="217"/>
        <end position="253"/>
    </location>
</feature>
<evidence type="ECO:0000259" key="7">
    <source>
        <dbReference type="PROSITE" id="PS50115"/>
    </source>
</evidence>
<keyword evidence="2" id="KW-0479">Metal-binding</keyword>
<dbReference type="Proteomes" id="UP000185944">
    <property type="component" value="Unassembled WGS sequence"/>
</dbReference>
<evidence type="ECO:0000313" key="8">
    <source>
        <dbReference type="EMBL" id="OAG31762.1"/>
    </source>
</evidence>
<dbReference type="Pfam" id="PF01412">
    <property type="entry name" value="ArfGap"/>
    <property type="match status" value="1"/>
</dbReference>
<dbReference type="SUPFAM" id="SSF57863">
    <property type="entry name" value="ArfGap/RecO-like zinc finger"/>
    <property type="match status" value="1"/>
</dbReference>
<dbReference type="OrthoDB" id="983479at2759"/>
<evidence type="ECO:0000256" key="1">
    <source>
        <dbReference type="ARBA" id="ARBA00022468"/>
    </source>
</evidence>
<dbReference type="GO" id="GO:0000139">
    <property type="term" value="C:Golgi membrane"/>
    <property type="evidence" value="ECO:0007669"/>
    <property type="project" value="GOC"/>
</dbReference>
<accession>A0A177EKX5</accession>
<feature type="compositionally biased region" description="Low complexity" evidence="6">
    <location>
        <begin position="232"/>
        <end position="247"/>
    </location>
</feature>
<organism evidence="8 9">
    <name type="scientific">Nematocida displodere</name>
    <dbReference type="NCBI Taxonomy" id="1805483"/>
    <lineage>
        <taxon>Eukaryota</taxon>
        <taxon>Fungi</taxon>
        <taxon>Fungi incertae sedis</taxon>
        <taxon>Microsporidia</taxon>
        <taxon>Nematocida</taxon>
    </lineage>
</organism>
<dbReference type="GO" id="GO:0008270">
    <property type="term" value="F:zinc ion binding"/>
    <property type="evidence" value="ECO:0007669"/>
    <property type="project" value="UniProtKB-KW"/>
</dbReference>
<dbReference type="AlphaFoldDB" id="A0A177EKX5"/>
<evidence type="ECO:0000256" key="5">
    <source>
        <dbReference type="PROSITE-ProRule" id="PRU00288"/>
    </source>
</evidence>
<keyword evidence="9" id="KW-1185">Reference proteome</keyword>
<evidence type="ECO:0000256" key="6">
    <source>
        <dbReference type="SAM" id="MobiDB-lite"/>
    </source>
</evidence>
<reference evidence="8 9" key="1">
    <citation type="submission" date="2016-02" db="EMBL/GenBank/DDBJ databases">
        <title>Discovery of a natural microsporidian pathogen with a broad tissue tropism in Caenorhabditis elegans.</title>
        <authorList>
            <person name="Luallen R.J."/>
            <person name="Reinke A.W."/>
            <person name="Tong L."/>
            <person name="Botts M.R."/>
            <person name="Felix M.-A."/>
            <person name="Troemel E.R."/>
        </authorList>
    </citation>
    <scope>NUCLEOTIDE SEQUENCE [LARGE SCALE GENOMIC DNA]</scope>
    <source>
        <strain evidence="8 9">JUm2807</strain>
    </source>
</reference>
<evidence type="ECO:0000256" key="3">
    <source>
        <dbReference type="ARBA" id="ARBA00022771"/>
    </source>
</evidence>
<gene>
    <name evidence="8" type="ORF">NEDG_00237</name>
</gene>
<name>A0A177EKX5_9MICR</name>
<dbReference type="SMART" id="SM00105">
    <property type="entry name" value="ArfGap"/>
    <property type="match status" value="1"/>
</dbReference>
<dbReference type="STRING" id="1805483.A0A177EKX5"/>
<dbReference type="InterPro" id="IPR037278">
    <property type="entry name" value="ARFGAP/RecO"/>
</dbReference>
<dbReference type="GO" id="GO:0048205">
    <property type="term" value="P:COPI coating of Golgi vesicle"/>
    <property type="evidence" value="ECO:0007669"/>
    <property type="project" value="TreeGrafter"/>
</dbReference>
<dbReference type="PANTHER" id="PTHR45686">
    <property type="entry name" value="ADP-RIBOSYLATION FACTOR GTPASE ACTIVATING PROTEIN 3, ISOFORM H-RELATED"/>
    <property type="match status" value="1"/>
</dbReference>
<evidence type="ECO:0000256" key="4">
    <source>
        <dbReference type="ARBA" id="ARBA00022833"/>
    </source>
</evidence>
<dbReference type="PROSITE" id="PS50115">
    <property type="entry name" value="ARFGAP"/>
    <property type="match status" value="1"/>
</dbReference>
<dbReference type="PANTHER" id="PTHR45686:SF4">
    <property type="entry name" value="ADP-RIBOSYLATION FACTOR GTPASE ACTIVATING PROTEIN 3, ISOFORM H"/>
    <property type="match status" value="1"/>
</dbReference>
<evidence type="ECO:0000313" key="9">
    <source>
        <dbReference type="Proteomes" id="UP000185944"/>
    </source>
</evidence>
<sequence>MPEESSPTLKEIIERSPENKTCADCGMARPQWSSITYGIFLCLNCAGVHRSFGVKVSIVKSIGMDMWPPRDLKKMELGGNARFHAYLSKHNLSQLPKDKLYFESRVSEFAQALEKEVQALCPEQPRKPEPAPKASAQPPRRHSPSPPTVAVQGSRLSPSYATQTAPTLQANVSDMLGRAAGYLYTGASTLSGHFSEKILAPATVAIKEKSEQLADYLKGKEKTAPKTRKPSASKSSSKAPTSTSTKTSFDKWD</sequence>
<keyword evidence="1" id="KW-0343">GTPase activation</keyword>
<evidence type="ECO:0000256" key="2">
    <source>
        <dbReference type="ARBA" id="ARBA00022723"/>
    </source>
</evidence>
<dbReference type="RefSeq" id="XP_067545363.1">
    <property type="nucleotide sequence ID" value="XM_067687655.1"/>
</dbReference>
<comment type="caution">
    <text evidence="8">The sequence shown here is derived from an EMBL/GenBank/DDBJ whole genome shotgun (WGS) entry which is preliminary data.</text>
</comment>
<dbReference type="InterPro" id="IPR001164">
    <property type="entry name" value="ArfGAP_dom"/>
</dbReference>
<dbReference type="VEuPathDB" id="MicrosporidiaDB:NEDG_00237"/>
<dbReference type="GeneID" id="93646587"/>
<dbReference type="InterPro" id="IPR038508">
    <property type="entry name" value="ArfGAP_dom_sf"/>
</dbReference>
<keyword evidence="3 5" id="KW-0863">Zinc-finger</keyword>
<dbReference type="GO" id="GO:0005096">
    <property type="term" value="F:GTPase activator activity"/>
    <property type="evidence" value="ECO:0007669"/>
    <property type="project" value="UniProtKB-KW"/>
</dbReference>